<dbReference type="PROSITE" id="PS51257">
    <property type="entry name" value="PROKAR_LIPOPROTEIN"/>
    <property type="match status" value="1"/>
</dbReference>
<keyword evidence="1" id="KW-0732">Signal</keyword>
<evidence type="ECO:0000313" key="4">
    <source>
        <dbReference type="Proteomes" id="UP000199529"/>
    </source>
</evidence>
<dbReference type="STRING" id="418495.SAMN05216215_102145"/>
<feature type="chain" id="PRO_5039099342" description="GerMN domain-containing protein" evidence="1">
    <location>
        <begin position="20"/>
        <end position="165"/>
    </location>
</feature>
<name>A0A1H3HPU2_9PSEU</name>
<reference evidence="4" key="1">
    <citation type="submission" date="2016-10" db="EMBL/GenBank/DDBJ databases">
        <authorList>
            <person name="Varghese N."/>
            <person name="Submissions S."/>
        </authorList>
    </citation>
    <scope>NUCLEOTIDE SEQUENCE [LARGE SCALE GENOMIC DNA]</scope>
    <source>
        <strain evidence="4">CGMCC 4.3530</strain>
    </source>
</reference>
<gene>
    <name evidence="3" type="ORF">SAMN05216215_102145</name>
</gene>
<evidence type="ECO:0000256" key="1">
    <source>
        <dbReference type="SAM" id="SignalP"/>
    </source>
</evidence>
<protein>
    <recommendedName>
        <fullName evidence="2">GerMN domain-containing protein</fullName>
    </recommendedName>
</protein>
<evidence type="ECO:0000313" key="3">
    <source>
        <dbReference type="EMBL" id="SDY17507.1"/>
    </source>
</evidence>
<dbReference type="EMBL" id="FNOK01000021">
    <property type="protein sequence ID" value="SDY17507.1"/>
    <property type="molecule type" value="Genomic_DNA"/>
</dbReference>
<organism evidence="3 4">
    <name type="scientific">Saccharopolyspora shandongensis</name>
    <dbReference type="NCBI Taxonomy" id="418495"/>
    <lineage>
        <taxon>Bacteria</taxon>
        <taxon>Bacillati</taxon>
        <taxon>Actinomycetota</taxon>
        <taxon>Actinomycetes</taxon>
        <taxon>Pseudonocardiales</taxon>
        <taxon>Pseudonocardiaceae</taxon>
        <taxon>Saccharopolyspora</taxon>
    </lineage>
</organism>
<proteinExistence type="predicted"/>
<keyword evidence="4" id="KW-1185">Reference proteome</keyword>
<dbReference type="AlphaFoldDB" id="A0A1H3HPU2"/>
<accession>A0A1H3HPU2</accession>
<evidence type="ECO:0000259" key="2">
    <source>
        <dbReference type="Pfam" id="PF10646"/>
    </source>
</evidence>
<dbReference type="InterPro" id="IPR019606">
    <property type="entry name" value="GerMN"/>
</dbReference>
<dbReference type="RefSeq" id="WP_218157420.1">
    <property type="nucleotide sequence ID" value="NZ_FNOK01000021.1"/>
</dbReference>
<feature type="signal peptide" evidence="1">
    <location>
        <begin position="1"/>
        <end position="19"/>
    </location>
</feature>
<feature type="domain" description="GerMN" evidence="2">
    <location>
        <begin position="44"/>
        <end position="132"/>
    </location>
</feature>
<dbReference type="Proteomes" id="UP000199529">
    <property type="component" value="Unassembled WGS sequence"/>
</dbReference>
<sequence>MIRSRAVLVAVASLVAALAGCGVQPTDVLGAGEPATGLPQGMRVYFASDSGLRGVARPGVEINDLQVAIKLLLGGPNETELHSGLSTLLRDDQKLHATSDRGQVTVELPDTPVETSPGIFTGQVVCTLARAESLLHGTRPDEVQVTLVGPNRTVGPYRCPQFLTG</sequence>
<dbReference type="Pfam" id="PF10646">
    <property type="entry name" value="Germane"/>
    <property type="match status" value="1"/>
</dbReference>